<sequence>MPSLRARRPKTPFSAFQPVPLVSVLMSLLGRRKRKLRAKADPDWERDEPMTGLS</sequence>
<keyword evidence="3" id="KW-1185">Reference proteome</keyword>
<accession>A0ABX2IG67</accession>
<organism evidence="2 3">
    <name type="scientific">Uliginosibacterium aquaticum</name>
    <dbReference type="NCBI Taxonomy" id="2731212"/>
    <lineage>
        <taxon>Bacteria</taxon>
        <taxon>Pseudomonadati</taxon>
        <taxon>Pseudomonadota</taxon>
        <taxon>Betaproteobacteria</taxon>
        <taxon>Rhodocyclales</taxon>
        <taxon>Zoogloeaceae</taxon>
        <taxon>Uliginosibacterium</taxon>
    </lineage>
</organism>
<dbReference type="EMBL" id="JABCSC020000003">
    <property type="protein sequence ID" value="NSL55730.1"/>
    <property type="molecule type" value="Genomic_DNA"/>
</dbReference>
<evidence type="ECO:0000256" key="1">
    <source>
        <dbReference type="SAM" id="MobiDB-lite"/>
    </source>
</evidence>
<name>A0ABX2IG67_9RHOO</name>
<dbReference type="RefSeq" id="WP_170022137.1">
    <property type="nucleotide sequence ID" value="NZ_JABCSC020000003.1"/>
</dbReference>
<gene>
    <name evidence="2" type="ORF">HJ583_011895</name>
</gene>
<reference evidence="2 3" key="1">
    <citation type="submission" date="2020-06" db="EMBL/GenBank/DDBJ databases">
        <title>Draft genome of Uliginosibacterium sp. IMCC34675.</title>
        <authorList>
            <person name="Song J."/>
        </authorList>
    </citation>
    <scope>NUCLEOTIDE SEQUENCE [LARGE SCALE GENOMIC DNA]</scope>
    <source>
        <strain evidence="2 3">IMCC34675</strain>
    </source>
</reference>
<feature type="compositionally biased region" description="Basic and acidic residues" evidence="1">
    <location>
        <begin position="38"/>
        <end position="54"/>
    </location>
</feature>
<dbReference type="Proteomes" id="UP000778523">
    <property type="component" value="Unassembled WGS sequence"/>
</dbReference>
<evidence type="ECO:0000313" key="2">
    <source>
        <dbReference type="EMBL" id="NSL55730.1"/>
    </source>
</evidence>
<feature type="region of interest" description="Disordered" evidence="1">
    <location>
        <begin position="33"/>
        <end position="54"/>
    </location>
</feature>
<proteinExistence type="predicted"/>
<evidence type="ECO:0000313" key="3">
    <source>
        <dbReference type="Proteomes" id="UP000778523"/>
    </source>
</evidence>
<comment type="caution">
    <text evidence="2">The sequence shown here is derived from an EMBL/GenBank/DDBJ whole genome shotgun (WGS) entry which is preliminary data.</text>
</comment>
<protein>
    <submittedName>
        <fullName evidence="2">Uncharacterized protein</fullName>
    </submittedName>
</protein>